<keyword evidence="3" id="KW-0233">DNA recombination</keyword>
<keyword evidence="2" id="KW-0238">DNA-binding</keyword>
<protein>
    <submittedName>
        <fullName evidence="5">Tyrosine recombinase XerC</fullName>
    </submittedName>
</protein>
<comment type="similarity">
    <text evidence="1">Belongs to the 'phage' integrase family.</text>
</comment>
<proteinExistence type="inferred from homology"/>
<evidence type="ECO:0000313" key="6">
    <source>
        <dbReference type="Proteomes" id="UP001476282"/>
    </source>
</evidence>
<dbReference type="InterPro" id="IPR011010">
    <property type="entry name" value="DNA_brk_join_enz"/>
</dbReference>
<evidence type="ECO:0000259" key="4">
    <source>
        <dbReference type="PROSITE" id="PS51898"/>
    </source>
</evidence>
<gene>
    <name evidence="5" type="primary">xerC_7</name>
    <name evidence="5" type="ORF">Hsar01_04123</name>
</gene>
<dbReference type="Gene3D" id="1.10.150.130">
    <property type="match status" value="1"/>
</dbReference>
<dbReference type="SUPFAM" id="SSF56349">
    <property type="entry name" value="DNA breaking-rejoining enzymes"/>
    <property type="match status" value="1"/>
</dbReference>
<dbReference type="PANTHER" id="PTHR30349:SF41">
    <property type="entry name" value="INTEGRASE_RECOMBINASE PROTEIN MJ0367-RELATED"/>
    <property type="match status" value="1"/>
</dbReference>
<dbReference type="InterPro" id="IPR013762">
    <property type="entry name" value="Integrase-like_cat_sf"/>
</dbReference>
<evidence type="ECO:0000256" key="2">
    <source>
        <dbReference type="ARBA" id="ARBA00023125"/>
    </source>
</evidence>
<organism evidence="5 6">
    <name type="scientific">Haloferula sargassicola</name>
    <dbReference type="NCBI Taxonomy" id="490096"/>
    <lineage>
        <taxon>Bacteria</taxon>
        <taxon>Pseudomonadati</taxon>
        <taxon>Verrucomicrobiota</taxon>
        <taxon>Verrucomicrobiia</taxon>
        <taxon>Verrucomicrobiales</taxon>
        <taxon>Verrucomicrobiaceae</taxon>
        <taxon>Haloferula</taxon>
    </lineage>
</organism>
<evidence type="ECO:0000256" key="1">
    <source>
        <dbReference type="ARBA" id="ARBA00008857"/>
    </source>
</evidence>
<keyword evidence="6" id="KW-1185">Reference proteome</keyword>
<evidence type="ECO:0000313" key="5">
    <source>
        <dbReference type="EMBL" id="GAA5484869.1"/>
    </source>
</evidence>
<dbReference type="Gene3D" id="1.10.443.10">
    <property type="entry name" value="Intergrase catalytic core"/>
    <property type="match status" value="1"/>
</dbReference>
<dbReference type="EMBL" id="BAABRI010000055">
    <property type="protein sequence ID" value="GAA5484869.1"/>
    <property type="molecule type" value="Genomic_DNA"/>
</dbReference>
<sequence length="251" mass="28544">MLDFLVHLQDDRKLKASTLNQAVCALRTLYRDHLGIAWDIWKKIKFKFEEPLPHVLTRDEVVLLLRTFRDGRYRAFCTVVYQCGLRLNEALHIKPVHINGERLVISIPKTKNRKAREVPITPRLLARLRTFWQCHRNPEWLFPAVGRGWKGSGITLKEAMHRSAKPMSEAAVWQAIKVAVAESGLSKKHGHISTHTLRHSFATHMLEGGASILQVGAYLGHSALKDTLRYLHVTEISDKDGRAALDTLADP</sequence>
<dbReference type="InterPro" id="IPR002104">
    <property type="entry name" value="Integrase_catalytic"/>
</dbReference>
<dbReference type="Proteomes" id="UP001476282">
    <property type="component" value="Unassembled WGS sequence"/>
</dbReference>
<reference evidence="5 6" key="1">
    <citation type="submission" date="2024-02" db="EMBL/GenBank/DDBJ databases">
        <title>Haloferula sargassicola NBRC 104335.</title>
        <authorList>
            <person name="Ichikawa N."/>
            <person name="Katano-Makiyama Y."/>
            <person name="Hidaka K."/>
        </authorList>
    </citation>
    <scope>NUCLEOTIDE SEQUENCE [LARGE SCALE GENOMIC DNA]</scope>
    <source>
        <strain evidence="5 6">NBRC 104335</strain>
    </source>
</reference>
<name>A0ABP9UU15_9BACT</name>
<dbReference type="PANTHER" id="PTHR30349">
    <property type="entry name" value="PHAGE INTEGRASE-RELATED"/>
    <property type="match status" value="1"/>
</dbReference>
<feature type="domain" description="Tyr recombinase" evidence="4">
    <location>
        <begin position="51"/>
        <end position="246"/>
    </location>
</feature>
<dbReference type="Pfam" id="PF00589">
    <property type="entry name" value="Phage_integrase"/>
    <property type="match status" value="1"/>
</dbReference>
<accession>A0ABP9UU15</accession>
<comment type="caution">
    <text evidence="5">The sequence shown here is derived from an EMBL/GenBank/DDBJ whole genome shotgun (WGS) entry which is preliminary data.</text>
</comment>
<evidence type="ECO:0000256" key="3">
    <source>
        <dbReference type="ARBA" id="ARBA00023172"/>
    </source>
</evidence>
<dbReference type="PROSITE" id="PS51898">
    <property type="entry name" value="TYR_RECOMBINASE"/>
    <property type="match status" value="1"/>
</dbReference>
<dbReference type="InterPro" id="IPR050090">
    <property type="entry name" value="Tyrosine_recombinase_XerCD"/>
</dbReference>
<dbReference type="InterPro" id="IPR010998">
    <property type="entry name" value="Integrase_recombinase_N"/>
</dbReference>